<organism evidence="2 3">
    <name type="scientific">Plasmodium vivax (strain Salvador I)</name>
    <dbReference type="NCBI Taxonomy" id="126793"/>
    <lineage>
        <taxon>Eukaryota</taxon>
        <taxon>Sar</taxon>
        <taxon>Alveolata</taxon>
        <taxon>Apicomplexa</taxon>
        <taxon>Aconoidasida</taxon>
        <taxon>Haemosporida</taxon>
        <taxon>Plasmodiidae</taxon>
        <taxon>Plasmodium</taxon>
        <taxon>Plasmodium (Plasmodium)</taxon>
    </lineage>
</organism>
<feature type="compositionally biased region" description="Low complexity" evidence="1">
    <location>
        <begin position="235"/>
        <end position="246"/>
    </location>
</feature>
<feature type="compositionally biased region" description="Low complexity" evidence="1">
    <location>
        <begin position="254"/>
        <end position="277"/>
    </location>
</feature>
<reference evidence="2 3" key="1">
    <citation type="journal article" date="2008" name="Nature">
        <title>Comparative genomics of the neglected human malaria parasite Plasmodium vivax.</title>
        <authorList>
            <person name="Carlton J.M."/>
            <person name="Adams J.H."/>
            <person name="Silva J.C."/>
            <person name="Bidwell S.L."/>
            <person name="Lorenzi H."/>
            <person name="Caler E."/>
            <person name="Crabtree J."/>
            <person name="Angiuoli S.V."/>
            <person name="Merino E.F."/>
            <person name="Amedeo P."/>
            <person name="Cheng Q."/>
            <person name="Coulson R.M."/>
            <person name="Crabb B.S."/>
            <person name="Del Portillo H.A."/>
            <person name="Essien K."/>
            <person name="Feldblyum T.V."/>
            <person name="Fernandez-Becerra C."/>
            <person name="Gilson P.R."/>
            <person name="Gueye A.H."/>
            <person name="Guo X."/>
            <person name="Kang'a S."/>
            <person name="Kooij T.W."/>
            <person name="Korsinczky M."/>
            <person name="Meyer E.V."/>
            <person name="Nene V."/>
            <person name="Paulsen I."/>
            <person name="White O."/>
            <person name="Ralph S.A."/>
            <person name="Ren Q."/>
            <person name="Sargeant T.J."/>
            <person name="Salzberg S.L."/>
            <person name="Stoeckert C.J."/>
            <person name="Sullivan S.A."/>
            <person name="Yamamoto M.M."/>
            <person name="Hoffman S.L."/>
            <person name="Wortman J.R."/>
            <person name="Gardner M.J."/>
            <person name="Galinski M.R."/>
            <person name="Barnwell J.W."/>
            <person name="Fraser-Liggett C.M."/>
        </authorList>
    </citation>
    <scope>NUCLEOTIDE SEQUENCE [LARGE SCALE GENOMIC DNA]</scope>
    <source>
        <strain evidence="2 3">Salvador I</strain>
    </source>
</reference>
<evidence type="ECO:0000256" key="1">
    <source>
        <dbReference type="SAM" id="MobiDB-lite"/>
    </source>
</evidence>
<dbReference type="Proteomes" id="UP000008333">
    <property type="component" value="Unassembled WGS sequence"/>
</dbReference>
<name>A5KDC3_PLAVS</name>
<dbReference type="AlphaFoldDB" id="A5KDC3"/>
<dbReference type="InParanoid" id="A5KDC3"/>
<feature type="region of interest" description="Disordered" evidence="1">
    <location>
        <begin position="222"/>
        <end position="298"/>
    </location>
</feature>
<feature type="non-terminal residue" evidence="2">
    <location>
        <position position="1"/>
    </location>
</feature>
<dbReference type="GeneID" id="5471660"/>
<evidence type="ECO:0000313" key="3">
    <source>
        <dbReference type="Proteomes" id="UP000008333"/>
    </source>
</evidence>
<keyword evidence="3" id="KW-1185">Reference proteome</keyword>
<dbReference type="RefSeq" id="XP_001612439.1">
    <property type="nucleotide sequence ID" value="XM_001612389.1"/>
</dbReference>
<accession>A5KDC3</accession>
<gene>
    <name evidence="2" type="ORF">PVX_071190</name>
</gene>
<dbReference type="VEuPathDB" id="PlasmoDB:PVX_071190"/>
<dbReference type="KEGG" id="pvx:PVX_071190"/>
<sequence>MLNPAIEDLVINYDDYSTITKIFKEKNDYDYSDKYDVVFKYAQREENWNEQKFKTTYDQIFRHLKNSSVMLYYMQQGCKYMSYFLHKHVTNDLHHYYDSDSFKILHKYVTYFHKYEGSTSNKLCLPHIVYVNYDMYKELNTIYELYNLYNNLLPMNSQWEDSKCLSLKSFINQYNYYIKKIDPTNLKLKEILKPFENNVRKTINGLDGKCTNYTYPLENLEQTKPPEENKQQRTQELAQPQPQALQHQEENQRGGTSTEETQLTLTLSLPSSPELGSVTTESGIEQGVETDLRSGRGPEPVIKEVTVSELQESHDYITPRTHTRNERIGQSQYRQRVESPEQLELTDDRSLYPQHGLEGDQGTMGKITGAITGVLREVEPGPILGVSVGSFFGGRRGRIRQIPSSFRGFPPGEFPNFHEYDGGFIGYGPMNINPFAE</sequence>
<comment type="caution">
    <text evidence="2">The sequence shown here is derived from an EMBL/GenBank/DDBJ whole genome shotgun (WGS) entry which is preliminary data.</text>
</comment>
<proteinExistence type="predicted"/>
<dbReference type="PhylomeDB" id="A5KDC3"/>
<protein>
    <submittedName>
        <fullName evidence="2">Variable surface protein Vir28-related</fullName>
    </submittedName>
</protein>
<feature type="compositionally biased region" description="Basic and acidic residues" evidence="1">
    <location>
        <begin position="224"/>
        <end position="233"/>
    </location>
</feature>
<dbReference type="EMBL" id="AAKM01000387">
    <property type="protein sequence ID" value="EDL42646.1"/>
    <property type="molecule type" value="Genomic_DNA"/>
</dbReference>
<evidence type="ECO:0000313" key="2">
    <source>
        <dbReference type="EMBL" id="EDL42646.1"/>
    </source>
</evidence>